<evidence type="ECO:0000256" key="4">
    <source>
        <dbReference type="ARBA" id="ARBA00022679"/>
    </source>
</evidence>
<gene>
    <name evidence="12" type="ORF">ENV67_01435</name>
</gene>
<protein>
    <recommendedName>
        <fullName evidence="3">cysteine desulfurase</fullName>
        <ecNumber evidence="3">2.8.1.7</ecNumber>
    </recommendedName>
</protein>
<evidence type="ECO:0000256" key="5">
    <source>
        <dbReference type="ARBA" id="ARBA00022723"/>
    </source>
</evidence>
<name>A0A7C4YHC0_UNCW3</name>
<evidence type="ECO:0000256" key="7">
    <source>
        <dbReference type="ARBA" id="ARBA00023004"/>
    </source>
</evidence>
<evidence type="ECO:0000313" key="12">
    <source>
        <dbReference type="EMBL" id="HGW91189.1"/>
    </source>
</evidence>
<dbReference type="InterPro" id="IPR016454">
    <property type="entry name" value="Cysteine_dSase"/>
</dbReference>
<keyword evidence="6" id="KW-0663">Pyridoxal phosphate</keyword>
<dbReference type="EMBL" id="DTHG01000017">
    <property type="protein sequence ID" value="HGW91189.1"/>
    <property type="molecule type" value="Genomic_DNA"/>
</dbReference>
<evidence type="ECO:0000259" key="11">
    <source>
        <dbReference type="Pfam" id="PF00266"/>
    </source>
</evidence>
<dbReference type="InterPro" id="IPR015422">
    <property type="entry name" value="PyrdxlP-dep_Trfase_small"/>
</dbReference>
<dbReference type="PROSITE" id="PS00595">
    <property type="entry name" value="AA_TRANSFER_CLASS_5"/>
    <property type="match status" value="1"/>
</dbReference>
<evidence type="ECO:0000256" key="3">
    <source>
        <dbReference type="ARBA" id="ARBA00012239"/>
    </source>
</evidence>
<dbReference type="PIRSF" id="PIRSF005572">
    <property type="entry name" value="NifS"/>
    <property type="match status" value="1"/>
</dbReference>
<comment type="caution">
    <text evidence="12">The sequence shown here is derived from an EMBL/GenBank/DDBJ whole genome shotgun (WGS) entry which is preliminary data.</text>
</comment>
<dbReference type="InterPro" id="IPR020578">
    <property type="entry name" value="Aminotrans_V_PyrdxlP_BS"/>
</dbReference>
<dbReference type="PANTHER" id="PTHR11601:SF34">
    <property type="entry name" value="CYSTEINE DESULFURASE"/>
    <property type="match status" value="1"/>
</dbReference>
<reference evidence="12" key="1">
    <citation type="journal article" date="2020" name="mSystems">
        <title>Genome- and Community-Level Interaction Insights into Carbon Utilization and Element Cycling Functions of Hydrothermarchaeota in Hydrothermal Sediment.</title>
        <authorList>
            <person name="Zhou Z."/>
            <person name="Liu Y."/>
            <person name="Xu W."/>
            <person name="Pan J."/>
            <person name="Luo Z.H."/>
            <person name="Li M."/>
        </authorList>
    </citation>
    <scope>NUCLEOTIDE SEQUENCE [LARGE SCALE GENOMIC DNA]</scope>
    <source>
        <strain evidence="12">SpSt-780</strain>
    </source>
</reference>
<evidence type="ECO:0000256" key="1">
    <source>
        <dbReference type="ARBA" id="ARBA00001933"/>
    </source>
</evidence>
<dbReference type="Pfam" id="PF00266">
    <property type="entry name" value="Aminotran_5"/>
    <property type="match status" value="1"/>
</dbReference>
<dbReference type="EC" id="2.8.1.7" evidence="3"/>
<dbReference type="Gene3D" id="3.90.1150.10">
    <property type="entry name" value="Aspartate Aminotransferase, domain 1"/>
    <property type="match status" value="1"/>
</dbReference>
<evidence type="ECO:0000256" key="2">
    <source>
        <dbReference type="ARBA" id="ARBA00006490"/>
    </source>
</evidence>
<evidence type="ECO:0000256" key="8">
    <source>
        <dbReference type="ARBA" id="ARBA00023014"/>
    </source>
</evidence>
<keyword evidence="7" id="KW-0408">Iron</keyword>
<evidence type="ECO:0000256" key="6">
    <source>
        <dbReference type="ARBA" id="ARBA00022898"/>
    </source>
</evidence>
<comment type="similarity">
    <text evidence="2">Belongs to the class-V pyridoxal-phosphate-dependent aminotransferase family. NifS/IscS subfamily.</text>
</comment>
<comment type="cofactor">
    <cofactor evidence="1 10">
        <name>pyridoxal 5'-phosphate</name>
        <dbReference type="ChEBI" id="CHEBI:597326"/>
    </cofactor>
</comment>
<sequence>MIERYVYLDNGASTRIDEDALKEMIKYYTEIYGVATSQFGHTMGIKAKEGLDNARDYIAKRINAKPEEIIFTSGGTESNNIAIKGVAIASKKRKKILVSSIEHFSVLYSARSLEEDGYKIIKIPVDRNGFVDLDFIEENVDDDTLLLSVQHSNYEVGTIQPIEEISKITRKKGVIFHSDCAYSFGWCKIDVEKMGVDLLTFTGHKIHGPKGIGGIYIRKGTKIKKWMDGGYNEFDMRAGTENIPGAVGMAKALEKMTDEEIEKVKKIRDYLKDKILSIQNSHLNGDAIKRHPANLNVTFDYIEGESVVLHLDMRNIAVITGSACFSRALEPSHVLMAMGFSHEHAHGSVRYSLGRFNTIEEMDYVFEQTKEVVEKLRSFSPLKGE</sequence>
<dbReference type="PANTHER" id="PTHR11601">
    <property type="entry name" value="CYSTEINE DESULFURYLASE FAMILY MEMBER"/>
    <property type="match status" value="1"/>
</dbReference>
<dbReference type="Gene3D" id="3.40.640.10">
    <property type="entry name" value="Type I PLP-dependent aspartate aminotransferase-like (Major domain)"/>
    <property type="match status" value="1"/>
</dbReference>
<evidence type="ECO:0000256" key="9">
    <source>
        <dbReference type="ARBA" id="ARBA00050776"/>
    </source>
</evidence>
<dbReference type="AlphaFoldDB" id="A0A7C4YHC0"/>
<accession>A0A7C4YHC0</accession>
<organism evidence="12">
    <name type="scientific">candidate division WOR-3 bacterium</name>
    <dbReference type="NCBI Taxonomy" id="2052148"/>
    <lineage>
        <taxon>Bacteria</taxon>
        <taxon>Bacteria division WOR-3</taxon>
    </lineage>
</organism>
<dbReference type="InterPro" id="IPR000192">
    <property type="entry name" value="Aminotrans_V_dom"/>
</dbReference>
<keyword evidence="8" id="KW-0411">Iron-sulfur</keyword>
<dbReference type="GO" id="GO:0051536">
    <property type="term" value="F:iron-sulfur cluster binding"/>
    <property type="evidence" value="ECO:0007669"/>
    <property type="project" value="UniProtKB-KW"/>
</dbReference>
<dbReference type="GO" id="GO:0046872">
    <property type="term" value="F:metal ion binding"/>
    <property type="evidence" value="ECO:0007669"/>
    <property type="project" value="UniProtKB-KW"/>
</dbReference>
<keyword evidence="4" id="KW-0808">Transferase</keyword>
<proteinExistence type="inferred from homology"/>
<dbReference type="GO" id="GO:0031071">
    <property type="term" value="F:cysteine desulfurase activity"/>
    <property type="evidence" value="ECO:0007669"/>
    <property type="project" value="UniProtKB-EC"/>
</dbReference>
<dbReference type="InterPro" id="IPR015421">
    <property type="entry name" value="PyrdxlP-dep_Trfase_major"/>
</dbReference>
<evidence type="ECO:0000256" key="10">
    <source>
        <dbReference type="RuleBase" id="RU004504"/>
    </source>
</evidence>
<keyword evidence="5" id="KW-0479">Metal-binding</keyword>
<dbReference type="InterPro" id="IPR015424">
    <property type="entry name" value="PyrdxlP-dep_Trfase"/>
</dbReference>
<feature type="domain" description="Aminotransferase class V" evidence="11">
    <location>
        <begin position="6"/>
        <end position="364"/>
    </location>
</feature>
<dbReference type="SUPFAM" id="SSF53383">
    <property type="entry name" value="PLP-dependent transferases"/>
    <property type="match status" value="1"/>
</dbReference>
<comment type="catalytic activity">
    <reaction evidence="9">
        <text>(sulfur carrier)-H + L-cysteine = (sulfur carrier)-SH + L-alanine</text>
        <dbReference type="Rhea" id="RHEA:43892"/>
        <dbReference type="Rhea" id="RHEA-COMP:14737"/>
        <dbReference type="Rhea" id="RHEA-COMP:14739"/>
        <dbReference type="ChEBI" id="CHEBI:29917"/>
        <dbReference type="ChEBI" id="CHEBI:35235"/>
        <dbReference type="ChEBI" id="CHEBI:57972"/>
        <dbReference type="ChEBI" id="CHEBI:64428"/>
        <dbReference type="EC" id="2.8.1.7"/>
    </reaction>
</comment>